<feature type="compositionally biased region" description="Basic and acidic residues" evidence="1">
    <location>
        <begin position="898"/>
        <end position="921"/>
    </location>
</feature>
<protein>
    <submittedName>
        <fullName evidence="2">Uncharacterized protein</fullName>
    </submittedName>
</protein>
<feature type="compositionally biased region" description="Basic residues" evidence="1">
    <location>
        <begin position="210"/>
        <end position="230"/>
    </location>
</feature>
<feature type="compositionally biased region" description="Low complexity" evidence="1">
    <location>
        <begin position="605"/>
        <end position="621"/>
    </location>
</feature>
<feature type="compositionally biased region" description="Basic and acidic residues" evidence="1">
    <location>
        <begin position="389"/>
        <end position="411"/>
    </location>
</feature>
<feature type="compositionally biased region" description="Pro residues" evidence="1">
    <location>
        <begin position="498"/>
        <end position="517"/>
    </location>
</feature>
<feature type="compositionally biased region" description="Basic and acidic residues" evidence="1">
    <location>
        <begin position="231"/>
        <end position="241"/>
    </location>
</feature>
<feature type="compositionally biased region" description="Polar residues" evidence="1">
    <location>
        <begin position="589"/>
        <end position="599"/>
    </location>
</feature>
<evidence type="ECO:0000313" key="3">
    <source>
        <dbReference type="Proteomes" id="UP000272025"/>
    </source>
</evidence>
<feature type="compositionally biased region" description="Basic and acidic residues" evidence="1">
    <location>
        <begin position="475"/>
        <end position="484"/>
    </location>
</feature>
<feature type="compositionally biased region" description="Acidic residues" evidence="1">
    <location>
        <begin position="828"/>
        <end position="837"/>
    </location>
</feature>
<feature type="compositionally biased region" description="Basic residues" evidence="1">
    <location>
        <begin position="811"/>
        <end position="821"/>
    </location>
</feature>
<organism evidence="2 3">
    <name type="scientific">Sodiomyces alkalinus (strain CBS 110278 / VKM F-3762 / F11)</name>
    <name type="common">Alkaliphilic filamentous fungus</name>
    <dbReference type="NCBI Taxonomy" id="1314773"/>
    <lineage>
        <taxon>Eukaryota</taxon>
        <taxon>Fungi</taxon>
        <taxon>Dikarya</taxon>
        <taxon>Ascomycota</taxon>
        <taxon>Pezizomycotina</taxon>
        <taxon>Sordariomycetes</taxon>
        <taxon>Hypocreomycetidae</taxon>
        <taxon>Glomerellales</taxon>
        <taxon>Plectosphaerellaceae</taxon>
        <taxon>Sodiomyces</taxon>
    </lineage>
</organism>
<feature type="region of interest" description="Disordered" evidence="1">
    <location>
        <begin position="381"/>
        <end position="427"/>
    </location>
</feature>
<proteinExistence type="predicted"/>
<feature type="compositionally biased region" description="Basic and acidic residues" evidence="1">
    <location>
        <begin position="452"/>
        <end position="466"/>
    </location>
</feature>
<dbReference type="EMBL" id="ML119051">
    <property type="protein sequence ID" value="ROT42952.1"/>
    <property type="molecule type" value="Genomic_DNA"/>
</dbReference>
<feature type="compositionally biased region" description="Low complexity" evidence="1">
    <location>
        <begin position="788"/>
        <end position="806"/>
    </location>
</feature>
<feature type="compositionally biased region" description="Polar residues" evidence="1">
    <location>
        <begin position="135"/>
        <end position="153"/>
    </location>
</feature>
<feature type="region of interest" description="Disordered" evidence="1">
    <location>
        <begin position="440"/>
        <end position="621"/>
    </location>
</feature>
<evidence type="ECO:0000313" key="2">
    <source>
        <dbReference type="EMBL" id="ROT42952.1"/>
    </source>
</evidence>
<sequence length="1074" mass="118605">MSHFFVSSFAFELPLHPPFRTLHIQTEGDFGRLRTTRIRRFDEYHRGHTNAHALKDTVAWSSFSSSHWPSCTRVISITPAHLVFHTSDSPWKMPLWPFRRKTGRKRSRSGSALSDGDAPVPVPQAGSDDRPSAFTPATRTASQKKQRTEQTPPNALHRQARTYSFSPGRNDSIRAPGRVTSDPPPPRSESPQAQSIEDKGQDAAWPRVPTLHKKNSDRRVLRRKSTKRKRKDPDREAEIKAMSHFVPARPAVDSWPGGRPIRAESKRAKAGITNAGTWSPTSDVSLPFQESIHSTMSSDSEHASYKISALEALTPRPTLRYAATPRRNPSTGSVLARTSSQRRKLVKQEPIPEATLKAHKRIDSLADDLDAAGLRELMERDKRRRERKRQREQERIERYLSRCAEKQKEAEAEASARGTPSPQNLERGVMGREVLGLGIDTTSAVVTSSRRRPSDDSIQRSNKSPEDGTPVQEPHGIDPRRRQPEALSHFYRTDSTPRDPPTFTPELNPPSAAPSPGPEDSKPLRMAFLRSRKSRSRTTLASDERRNFSSLASKSNDSVSGTKNSETSGRGGKRSLSALFRWGTKSIRKSSGPSSFSNTSREEMQAAVAQAPAPAHAQAQAHVQVQVQALALALARAQAQDQDQKQKQNQAESEKLQTLQTTQMTAPGAMLTDAPSPSTVGSQSRAMGTRGPKRTRSRFREDLPEMPISPPESRVASPEAEVKAHEVILEDTAPGLTLAPAIQNNTPTSKPQSARQTNMQQTSAPLHQSMQDSPQPHSISLASIDSEGSWLSGKLGKRSSSGMGMRDSLARHARANRRRSLHSTSGTTEDELVEDEYLSNLATPPRERQPDENGQYGGGRRWSEEGRPSSDDDELANTYGDGGEMSVGTVKSHHPQIHRQEHQASLMKSREGLVNEFDGDRQSTPSVELDSDETSHVGRATSVDFGRKGHVRHVSAGSAKLLDMTPRATESTSSDPDASHSMQDDQSRTVHSSLTMLCSFVLPVLALGFGWTLPARLTISRLPRLTQGLHALGAPLVHCLFQGERKEKGKLRARQGAAMRKMYISVREGKRNLP</sequence>
<dbReference type="STRING" id="1314773.A0A3N2Q868"/>
<feature type="compositionally biased region" description="Polar residues" evidence="1">
    <location>
        <begin position="327"/>
        <end position="339"/>
    </location>
</feature>
<dbReference type="AlphaFoldDB" id="A0A3N2Q868"/>
<feature type="region of interest" description="Disordered" evidence="1">
    <location>
        <begin position="322"/>
        <end position="351"/>
    </location>
</feature>
<feature type="compositionally biased region" description="Polar residues" evidence="1">
    <location>
        <begin position="742"/>
        <end position="783"/>
    </location>
</feature>
<feature type="region of interest" description="Disordered" evidence="1">
    <location>
        <begin position="956"/>
        <end position="987"/>
    </location>
</feature>
<dbReference type="Proteomes" id="UP000272025">
    <property type="component" value="Unassembled WGS sequence"/>
</dbReference>
<name>A0A3N2Q868_SODAK</name>
<dbReference type="OrthoDB" id="4152802at2759"/>
<feature type="region of interest" description="Disordered" evidence="1">
    <location>
        <begin position="734"/>
        <end position="944"/>
    </location>
</feature>
<feature type="region of interest" description="Disordered" evidence="1">
    <location>
        <begin position="101"/>
        <end position="260"/>
    </location>
</feature>
<keyword evidence="3" id="KW-1185">Reference proteome</keyword>
<dbReference type="GeneID" id="39582264"/>
<feature type="region of interest" description="Disordered" evidence="1">
    <location>
        <begin position="666"/>
        <end position="717"/>
    </location>
</feature>
<feature type="compositionally biased region" description="Basic and acidic residues" evidence="1">
    <location>
        <begin position="861"/>
        <end position="870"/>
    </location>
</feature>
<feature type="compositionally biased region" description="Polar residues" evidence="1">
    <location>
        <begin position="548"/>
        <end position="568"/>
    </location>
</feature>
<accession>A0A3N2Q868</accession>
<gene>
    <name evidence="2" type="ORF">SODALDRAFT_355138</name>
</gene>
<reference evidence="2 3" key="1">
    <citation type="journal article" date="2018" name="Mol. Ecol.">
        <title>The obligate alkalophilic soda-lake fungus Sodiomyces alkalinus has shifted to a protein diet.</title>
        <authorList>
            <person name="Grum-Grzhimaylo A.A."/>
            <person name="Falkoski D.L."/>
            <person name="van den Heuvel J."/>
            <person name="Valero-Jimenez C.A."/>
            <person name="Min B."/>
            <person name="Choi I.G."/>
            <person name="Lipzen A."/>
            <person name="Daum C.G."/>
            <person name="Aanen D.K."/>
            <person name="Tsang A."/>
            <person name="Henrissat B."/>
            <person name="Bilanenko E.N."/>
            <person name="de Vries R.P."/>
            <person name="van Kan J.A.L."/>
            <person name="Grigoriev I.V."/>
            <person name="Debets A.J.M."/>
        </authorList>
    </citation>
    <scope>NUCLEOTIDE SEQUENCE [LARGE SCALE GENOMIC DNA]</scope>
    <source>
        <strain evidence="2 3">F11</strain>
    </source>
</reference>
<feature type="compositionally biased region" description="Polar residues" evidence="1">
    <location>
        <begin position="675"/>
        <end position="686"/>
    </location>
</feature>
<evidence type="ECO:0000256" key="1">
    <source>
        <dbReference type="SAM" id="MobiDB-lite"/>
    </source>
</evidence>
<dbReference type="RefSeq" id="XP_028470758.1">
    <property type="nucleotide sequence ID" value="XM_028613786.1"/>
</dbReference>